<keyword evidence="1 7" id="KW-1003">Cell membrane</keyword>
<dbReference type="HAMAP" id="MF_02065">
    <property type="entry name" value="MltG"/>
    <property type="match status" value="1"/>
</dbReference>
<dbReference type="Proteomes" id="UP001250932">
    <property type="component" value="Unassembled WGS sequence"/>
</dbReference>
<dbReference type="Gene3D" id="3.30.160.60">
    <property type="entry name" value="Classic Zinc Finger"/>
    <property type="match status" value="1"/>
</dbReference>
<evidence type="ECO:0000256" key="3">
    <source>
        <dbReference type="ARBA" id="ARBA00022989"/>
    </source>
</evidence>
<name>A0ABU3K3X1_9BACT</name>
<dbReference type="EC" id="4.2.2.29" evidence="7"/>
<keyword evidence="5 7" id="KW-0456">Lyase</keyword>
<feature type="site" description="Important for catalytic activity" evidence="7">
    <location>
        <position position="215"/>
    </location>
</feature>
<comment type="function">
    <text evidence="7">Functions as a peptidoglycan terminase that cleaves nascent peptidoglycan strands endolytically to terminate their elongation.</text>
</comment>
<dbReference type="CDD" id="cd08010">
    <property type="entry name" value="MltG_like"/>
    <property type="match status" value="1"/>
</dbReference>
<keyword evidence="6 7" id="KW-0961">Cell wall biogenesis/degradation</keyword>
<dbReference type="Pfam" id="PF02618">
    <property type="entry name" value="YceG"/>
    <property type="match status" value="1"/>
</dbReference>
<dbReference type="Gene3D" id="3.30.1490.480">
    <property type="entry name" value="Endolytic murein transglycosylase"/>
    <property type="match status" value="2"/>
</dbReference>
<evidence type="ECO:0000256" key="7">
    <source>
        <dbReference type="HAMAP-Rule" id="MF_02065"/>
    </source>
</evidence>
<reference evidence="8 9" key="1">
    <citation type="journal article" date="2023" name="ISME J.">
        <title>Cultivation and genomic characterization of novel and ubiquitous marine nitrite-oxidizing bacteria from the Nitrospirales.</title>
        <authorList>
            <person name="Mueller A.J."/>
            <person name="Daebeler A."/>
            <person name="Herbold C.W."/>
            <person name="Kirkegaard R.H."/>
            <person name="Daims H."/>
        </authorList>
    </citation>
    <scope>NUCLEOTIDE SEQUENCE [LARGE SCALE GENOMIC DNA]</scope>
    <source>
        <strain evidence="8 9">EB</strain>
    </source>
</reference>
<keyword evidence="3 7" id="KW-1133">Transmembrane helix</keyword>
<evidence type="ECO:0000313" key="9">
    <source>
        <dbReference type="Proteomes" id="UP001250932"/>
    </source>
</evidence>
<keyword evidence="4 7" id="KW-0472">Membrane</keyword>
<dbReference type="PANTHER" id="PTHR30518">
    <property type="entry name" value="ENDOLYTIC MUREIN TRANSGLYCOSYLASE"/>
    <property type="match status" value="1"/>
</dbReference>
<comment type="caution">
    <text evidence="8">The sequence shown here is derived from an EMBL/GenBank/DDBJ whole genome shotgun (WGS) entry which is preliminary data.</text>
</comment>
<protein>
    <recommendedName>
        <fullName evidence="7">Endolytic murein transglycosylase</fullName>
        <ecNumber evidence="7">4.2.2.29</ecNumber>
    </recommendedName>
    <alternativeName>
        <fullName evidence="7">Peptidoglycan lytic transglycosylase</fullName>
    </alternativeName>
    <alternativeName>
        <fullName evidence="7">Peptidoglycan polymerization terminase</fullName>
    </alternativeName>
</protein>
<comment type="similarity">
    <text evidence="7">Belongs to the transglycosylase MltG family.</text>
</comment>
<organism evidence="8 9">
    <name type="scientific">Candidatus Nitronereus thalassa</name>
    <dbReference type="NCBI Taxonomy" id="3020898"/>
    <lineage>
        <taxon>Bacteria</taxon>
        <taxon>Pseudomonadati</taxon>
        <taxon>Nitrospirota</taxon>
        <taxon>Nitrospiria</taxon>
        <taxon>Nitrospirales</taxon>
        <taxon>Nitrospiraceae</taxon>
        <taxon>Candidatus Nitronereus</taxon>
    </lineage>
</organism>
<gene>
    <name evidence="7 8" type="primary">mltG</name>
    <name evidence="8" type="ORF">PPG34_01915</name>
</gene>
<evidence type="ECO:0000313" key="8">
    <source>
        <dbReference type="EMBL" id="MDT7041087.1"/>
    </source>
</evidence>
<dbReference type="InterPro" id="IPR003770">
    <property type="entry name" value="MLTG-like"/>
</dbReference>
<evidence type="ECO:0000256" key="1">
    <source>
        <dbReference type="ARBA" id="ARBA00022475"/>
    </source>
</evidence>
<dbReference type="NCBIfam" id="TIGR00247">
    <property type="entry name" value="endolytic transglycosylase MltG"/>
    <property type="match status" value="1"/>
</dbReference>
<accession>A0ABU3K3X1</accession>
<dbReference type="EMBL" id="JAQOUE010000001">
    <property type="protein sequence ID" value="MDT7041087.1"/>
    <property type="molecule type" value="Genomic_DNA"/>
</dbReference>
<evidence type="ECO:0000256" key="4">
    <source>
        <dbReference type="ARBA" id="ARBA00023136"/>
    </source>
</evidence>
<keyword evidence="2 7" id="KW-0812">Transmembrane</keyword>
<evidence type="ECO:0000256" key="2">
    <source>
        <dbReference type="ARBA" id="ARBA00022692"/>
    </source>
</evidence>
<sequence>MRIRTPTVVGSVVLLALVGGLAFLSQLQPVGNPSQRQILEIPQGASLSHVSSLLYQRQLIKSDWAFSWMGRVLGADRNIIPGEYEFHGGMAPADVLNKITKGEVVRYAVTIPEGYSIEQIAGILQAKGLADQDRFIALTKDRDFLSRLNFQVEDLEGYLFPDTYHFTRQMPPESIIQAMVTRFKQSWTEQLQARAAELGMSVHQIMTLASVIEKETGLSQERGLISGVFHNRLRKKIPLQSDPTVIYALAQFDGDLRKKDLTVDSPYNTYRFRGLPPGPIANPGEASIKAALYPVPTNYLYFVSRNDGSHQFSATLDEHNIAVKKFQLQQRQRSS</sequence>
<comment type="catalytic activity">
    <reaction evidence="7">
        <text>a peptidoglycan chain = a peptidoglycan chain with N-acetyl-1,6-anhydromuramyl-[peptide] at the reducing end + a peptidoglycan chain with N-acetylglucosamine at the non-reducing end.</text>
        <dbReference type="EC" id="4.2.2.29"/>
    </reaction>
</comment>
<evidence type="ECO:0000256" key="6">
    <source>
        <dbReference type="ARBA" id="ARBA00023316"/>
    </source>
</evidence>
<proteinExistence type="inferred from homology"/>
<dbReference type="PANTHER" id="PTHR30518:SF2">
    <property type="entry name" value="ENDOLYTIC MUREIN TRANSGLYCOSYLASE"/>
    <property type="match status" value="1"/>
</dbReference>
<evidence type="ECO:0000256" key="5">
    <source>
        <dbReference type="ARBA" id="ARBA00023239"/>
    </source>
</evidence>
<dbReference type="RefSeq" id="WP_313831445.1">
    <property type="nucleotide sequence ID" value="NZ_JAQOUE010000001.1"/>
</dbReference>
<keyword evidence="9" id="KW-1185">Reference proteome</keyword>